<organism evidence="6 7">
    <name type="scientific">Pseudosulfitobacter pseudonitzschiae</name>
    <dbReference type="NCBI Taxonomy" id="1402135"/>
    <lineage>
        <taxon>Bacteria</taxon>
        <taxon>Pseudomonadati</taxon>
        <taxon>Pseudomonadota</taxon>
        <taxon>Alphaproteobacteria</taxon>
        <taxon>Rhodobacterales</taxon>
        <taxon>Roseobacteraceae</taxon>
        <taxon>Pseudosulfitobacter</taxon>
    </lineage>
</organism>
<dbReference type="GO" id="GO:0006351">
    <property type="term" value="P:DNA-templated transcription"/>
    <property type="evidence" value="ECO:0007669"/>
    <property type="project" value="TreeGrafter"/>
</dbReference>
<evidence type="ECO:0000256" key="4">
    <source>
        <dbReference type="ARBA" id="ARBA00023163"/>
    </source>
</evidence>
<comment type="similarity">
    <text evidence="1">Belongs to the LysR transcriptional regulatory family.</text>
</comment>
<sequence>MQRPLPPLNALRAFEAAGRHQSFSRAADELRVSHSSISRHVRGLEDWLGAQLFRDLPRGVALTPDGAAYLADVSGALERISTATDRLTARPSGVLVVNSEPLFATKWLVPRLGLFHAAHPEIEIRLEASTGLADVARYEADIAIRFLAVAGSDPQAILLSDAPIYPYAAPALVPVAPDDPADLLRYPRLRDRFKDTWAIWAGLAGLPPPETDATWRMRAHLAIEAAVAGQGVYMVSSDVVANDVAAGRLHRVSDIGFHDGGFYLVQAQGGARRRAIRIFSDWMLEQAAPWRGGAGQEDQPNG</sequence>
<dbReference type="FunFam" id="1.10.10.10:FF:000038">
    <property type="entry name" value="Glycine cleavage system transcriptional activator"/>
    <property type="match status" value="1"/>
</dbReference>
<dbReference type="AlphaFoldDB" id="A0A073IZF8"/>
<keyword evidence="2" id="KW-0805">Transcription regulation</keyword>
<keyword evidence="3" id="KW-0238">DNA-binding</keyword>
<dbReference type="PANTHER" id="PTHR30537:SF26">
    <property type="entry name" value="GLYCINE CLEAVAGE SYSTEM TRANSCRIPTIONAL ACTIVATOR"/>
    <property type="match status" value="1"/>
</dbReference>
<keyword evidence="7" id="KW-1185">Reference proteome</keyword>
<dbReference type="CDD" id="cd08432">
    <property type="entry name" value="PBP2_GcdR_TrpI_HvrB_AmpR_like"/>
    <property type="match status" value="1"/>
</dbReference>
<evidence type="ECO:0000256" key="2">
    <source>
        <dbReference type="ARBA" id="ARBA00023015"/>
    </source>
</evidence>
<dbReference type="InterPro" id="IPR000847">
    <property type="entry name" value="LysR_HTH_N"/>
</dbReference>
<dbReference type="SUPFAM" id="SSF46785">
    <property type="entry name" value="Winged helix' DNA-binding domain"/>
    <property type="match status" value="1"/>
</dbReference>
<dbReference type="GO" id="GO:0003700">
    <property type="term" value="F:DNA-binding transcription factor activity"/>
    <property type="evidence" value="ECO:0007669"/>
    <property type="project" value="InterPro"/>
</dbReference>
<dbReference type="Gene3D" id="3.40.190.10">
    <property type="entry name" value="Periplasmic binding protein-like II"/>
    <property type="match status" value="2"/>
</dbReference>
<dbReference type="OrthoDB" id="9813056at2"/>
<evidence type="ECO:0000256" key="3">
    <source>
        <dbReference type="ARBA" id="ARBA00023125"/>
    </source>
</evidence>
<dbReference type="EMBL" id="JAMD01000008">
    <property type="protein sequence ID" value="KEJ95074.1"/>
    <property type="molecule type" value="Genomic_DNA"/>
</dbReference>
<dbReference type="PANTHER" id="PTHR30537">
    <property type="entry name" value="HTH-TYPE TRANSCRIPTIONAL REGULATOR"/>
    <property type="match status" value="1"/>
</dbReference>
<dbReference type="SUPFAM" id="SSF53850">
    <property type="entry name" value="Periplasmic binding protein-like II"/>
    <property type="match status" value="1"/>
</dbReference>
<dbReference type="GO" id="GO:0043565">
    <property type="term" value="F:sequence-specific DNA binding"/>
    <property type="evidence" value="ECO:0007669"/>
    <property type="project" value="TreeGrafter"/>
</dbReference>
<dbReference type="GeneID" id="68868718"/>
<name>A0A073IZF8_9RHOB</name>
<dbReference type="Pfam" id="PF03466">
    <property type="entry name" value="LysR_substrate"/>
    <property type="match status" value="1"/>
</dbReference>
<dbReference type="Pfam" id="PF00126">
    <property type="entry name" value="HTH_1"/>
    <property type="match status" value="1"/>
</dbReference>
<feature type="domain" description="HTH lysR-type" evidence="5">
    <location>
        <begin position="6"/>
        <end position="63"/>
    </location>
</feature>
<dbReference type="Proteomes" id="UP000027746">
    <property type="component" value="Unassembled WGS sequence"/>
</dbReference>
<dbReference type="InterPro" id="IPR058163">
    <property type="entry name" value="LysR-type_TF_proteobact-type"/>
</dbReference>
<dbReference type="RefSeq" id="WP_037928020.1">
    <property type="nucleotide sequence ID" value="NZ_CP054599.1"/>
</dbReference>
<keyword evidence="4" id="KW-0804">Transcription</keyword>
<reference evidence="6 7" key="1">
    <citation type="submission" date="2014-01" db="EMBL/GenBank/DDBJ databases">
        <title>Sulfitobacter sp. H3 (MCCC 1A00686) Genome Sequencing.</title>
        <authorList>
            <person name="Lai Q."/>
            <person name="Hong Z."/>
        </authorList>
    </citation>
    <scope>NUCLEOTIDE SEQUENCE [LARGE SCALE GENOMIC DNA]</scope>
    <source>
        <strain evidence="6 7">H3</strain>
    </source>
</reference>
<comment type="caution">
    <text evidence="6">The sequence shown here is derived from an EMBL/GenBank/DDBJ whole genome shotgun (WGS) entry which is preliminary data.</text>
</comment>
<dbReference type="InterPro" id="IPR036390">
    <property type="entry name" value="WH_DNA-bd_sf"/>
</dbReference>
<dbReference type="Gene3D" id="1.10.10.10">
    <property type="entry name" value="Winged helix-like DNA-binding domain superfamily/Winged helix DNA-binding domain"/>
    <property type="match status" value="1"/>
</dbReference>
<proteinExistence type="inferred from homology"/>
<gene>
    <name evidence="6" type="ORF">SUH3_23515</name>
</gene>
<dbReference type="InterPro" id="IPR036388">
    <property type="entry name" value="WH-like_DNA-bd_sf"/>
</dbReference>
<evidence type="ECO:0000313" key="6">
    <source>
        <dbReference type="EMBL" id="KEJ95074.1"/>
    </source>
</evidence>
<protein>
    <recommendedName>
        <fullName evidence="5">HTH lysR-type domain-containing protein</fullName>
    </recommendedName>
</protein>
<evidence type="ECO:0000256" key="1">
    <source>
        <dbReference type="ARBA" id="ARBA00009437"/>
    </source>
</evidence>
<dbReference type="InterPro" id="IPR005119">
    <property type="entry name" value="LysR_subst-bd"/>
</dbReference>
<evidence type="ECO:0000259" key="5">
    <source>
        <dbReference type="PROSITE" id="PS50931"/>
    </source>
</evidence>
<dbReference type="PROSITE" id="PS50931">
    <property type="entry name" value="HTH_LYSR"/>
    <property type="match status" value="1"/>
</dbReference>
<accession>A0A073IZF8</accession>
<evidence type="ECO:0000313" key="7">
    <source>
        <dbReference type="Proteomes" id="UP000027746"/>
    </source>
</evidence>